<dbReference type="InterPro" id="IPR020610">
    <property type="entry name" value="Thiolase_AS"/>
</dbReference>
<evidence type="ECO:0008006" key="9">
    <source>
        <dbReference type="Google" id="ProtNLM"/>
    </source>
</evidence>
<dbReference type="GO" id="GO:0016020">
    <property type="term" value="C:membrane"/>
    <property type="evidence" value="ECO:0007669"/>
    <property type="project" value="UniProtKB-SubCell"/>
</dbReference>
<evidence type="ECO:0000313" key="7">
    <source>
        <dbReference type="EMBL" id="KAG0580622.1"/>
    </source>
</evidence>
<dbReference type="PROSITE" id="PS00099">
    <property type="entry name" value="THIOLASE_3"/>
    <property type="match status" value="1"/>
</dbReference>
<gene>
    <name evidence="7" type="ORF">KC19_4G187700</name>
</gene>
<evidence type="ECO:0000313" key="8">
    <source>
        <dbReference type="Proteomes" id="UP000822688"/>
    </source>
</evidence>
<dbReference type="EMBL" id="CM026424">
    <property type="protein sequence ID" value="KAG0580622.1"/>
    <property type="molecule type" value="Genomic_DNA"/>
</dbReference>
<keyword evidence="8" id="KW-1185">Reference proteome</keyword>
<evidence type="ECO:0000256" key="5">
    <source>
        <dbReference type="SAM" id="MobiDB-lite"/>
    </source>
</evidence>
<organism evidence="7 8">
    <name type="scientific">Ceratodon purpureus</name>
    <name type="common">Fire moss</name>
    <name type="synonym">Dicranum purpureum</name>
    <dbReference type="NCBI Taxonomy" id="3225"/>
    <lineage>
        <taxon>Eukaryota</taxon>
        <taxon>Viridiplantae</taxon>
        <taxon>Streptophyta</taxon>
        <taxon>Embryophyta</taxon>
        <taxon>Bryophyta</taxon>
        <taxon>Bryophytina</taxon>
        <taxon>Bryopsida</taxon>
        <taxon>Dicranidae</taxon>
        <taxon>Pseudoditrichales</taxon>
        <taxon>Ditrichaceae</taxon>
        <taxon>Ceratodon</taxon>
    </lineage>
</organism>
<dbReference type="GO" id="GO:0016747">
    <property type="term" value="F:acyltransferase activity, transferring groups other than amino-acyl groups"/>
    <property type="evidence" value="ECO:0007669"/>
    <property type="project" value="InterPro"/>
</dbReference>
<dbReference type="AlphaFoldDB" id="A0A8T0IB28"/>
<sequence length="464" mass="49965">MAAAMCNHAIRALSVDGGLQRRAGCGNLTRRRFLGLPRVKADVAAAFRNGCSSCLSWSQPLGYQPLGLAGSGKLRRGLQILCLRDSSREEAVTSVSAEEEMRLEDANGRGPTKTGVKHCSGETNGSGSNGHAGSHESLPPRPENVMLEVAQNTTEVLAETLEVAANAVSVVGEIDPPLPTEDDATIEQDAAVRTVVFWVCAAVAFGTLLFFNQGSGKASEFFAGYLLEQSLSVDNLFVFVVIFNYFKTPVDYQSRVLTYGIAGAVFFRAFMITLGAATLQQFEAINLFFASILLFSAYKLFVDSEDDEEDLSDNFIVNFCKRFIPVTSTYDGNKFFTIQDGLRKATPLLLTLAVVELSDVAFAVDSIPAVFGVTRDPLIVFSSNMFAILGLRSLYTLISGSMAELEYLQPCVAAVLGFIGSKMVAEYFGFHISTELSLGVVAMCLGLGVGLSILAPSKDEEDDE</sequence>
<comment type="caution">
    <text evidence="7">The sequence shown here is derived from an EMBL/GenBank/DDBJ whole genome shotgun (WGS) entry which is preliminary data.</text>
</comment>
<dbReference type="PANTHER" id="PTHR30238">
    <property type="entry name" value="MEMBRANE BOUND PREDICTED REDOX MODULATOR"/>
    <property type="match status" value="1"/>
</dbReference>
<protein>
    <recommendedName>
        <fullName evidence="9">Thylakoid membrane protein TERC, chloroplastic</fullName>
    </recommendedName>
</protein>
<evidence type="ECO:0000256" key="3">
    <source>
        <dbReference type="ARBA" id="ARBA00022989"/>
    </source>
</evidence>
<accession>A0A8T0IB28</accession>
<dbReference type="Pfam" id="PF03741">
    <property type="entry name" value="TerC"/>
    <property type="match status" value="1"/>
</dbReference>
<keyword evidence="3 6" id="KW-1133">Transmembrane helix</keyword>
<reference evidence="7" key="1">
    <citation type="submission" date="2020-06" db="EMBL/GenBank/DDBJ databases">
        <title>WGS assembly of Ceratodon purpureus strain R40.</title>
        <authorList>
            <person name="Carey S.B."/>
            <person name="Jenkins J."/>
            <person name="Shu S."/>
            <person name="Lovell J.T."/>
            <person name="Sreedasyam A."/>
            <person name="Maumus F."/>
            <person name="Tiley G.P."/>
            <person name="Fernandez-Pozo N."/>
            <person name="Barry K."/>
            <person name="Chen C."/>
            <person name="Wang M."/>
            <person name="Lipzen A."/>
            <person name="Daum C."/>
            <person name="Saski C.A."/>
            <person name="Payton A.C."/>
            <person name="Mcbreen J.C."/>
            <person name="Conrad R.E."/>
            <person name="Kollar L.M."/>
            <person name="Olsson S."/>
            <person name="Huttunen S."/>
            <person name="Landis J.B."/>
            <person name="Wickett N.J."/>
            <person name="Johnson M.G."/>
            <person name="Rensing S.A."/>
            <person name="Grimwood J."/>
            <person name="Schmutz J."/>
            <person name="Mcdaniel S.F."/>
        </authorList>
    </citation>
    <scope>NUCLEOTIDE SEQUENCE</scope>
    <source>
        <strain evidence="7">R40</strain>
    </source>
</reference>
<proteinExistence type="predicted"/>
<comment type="subcellular location">
    <subcellularLocation>
        <location evidence="1">Membrane</location>
        <topology evidence="1">Multi-pass membrane protein</topology>
    </subcellularLocation>
</comment>
<dbReference type="OrthoDB" id="417520at2759"/>
<dbReference type="NCBIfam" id="TIGR03718">
    <property type="entry name" value="R_switched_Alx"/>
    <property type="match status" value="1"/>
</dbReference>
<evidence type="ECO:0000256" key="6">
    <source>
        <dbReference type="SAM" id="Phobius"/>
    </source>
</evidence>
<keyword evidence="4 6" id="KW-0472">Membrane</keyword>
<dbReference type="InterPro" id="IPR022369">
    <property type="entry name" value="Integral_membrane_TerC_rswitch"/>
</dbReference>
<dbReference type="PANTHER" id="PTHR30238:SF0">
    <property type="entry name" value="THYLAKOID MEMBRANE PROTEIN TERC, CHLOROPLASTIC"/>
    <property type="match status" value="1"/>
</dbReference>
<feature type="transmembrane region" description="Helical" evidence="6">
    <location>
        <begin position="257"/>
        <end position="277"/>
    </location>
</feature>
<name>A0A8T0IB28_CERPU</name>
<evidence type="ECO:0000256" key="1">
    <source>
        <dbReference type="ARBA" id="ARBA00004141"/>
    </source>
</evidence>
<dbReference type="InterPro" id="IPR005496">
    <property type="entry name" value="Integral_membrane_TerC"/>
</dbReference>
<feature type="compositionally biased region" description="Low complexity" evidence="5">
    <location>
        <begin position="125"/>
        <end position="137"/>
    </location>
</feature>
<feature type="region of interest" description="Disordered" evidence="5">
    <location>
        <begin position="93"/>
        <end position="141"/>
    </location>
</feature>
<dbReference type="Proteomes" id="UP000822688">
    <property type="component" value="Chromosome 4"/>
</dbReference>
<keyword evidence="2 6" id="KW-0812">Transmembrane</keyword>
<feature type="transmembrane region" description="Helical" evidence="6">
    <location>
        <begin position="190"/>
        <end position="211"/>
    </location>
</feature>
<evidence type="ECO:0000256" key="2">
    <source>
        <dbReference type="ARBA" id="ARBA00022692"/>
    </source>
</evidence>
<evidence type="ECO:0000256" key="4">
    <source>
        <dbReference type="ARBA" id="ARBA00023136"/>
    </source>
</evidence>
<feature type="transmembrane region" description="Helical" evidence="6">
    <location>
        <begin position="223"/>
        <end position="245"/>
    </location>
</feature>